<sequence length="354" mass="37874">MTDSTPPSVDEIIRALALQEADRAGKPRSAADAEAVTARIYADWRTAHAEGRATPDLASFIRDVAANQSVTNKDRGVTRAFWSWKSQPEGAPQVVDHRFLAQACGERRSYQVLEDSPAGRQLDSYQLWEPSVKEALVNDFALDAADVEALAPEVWATISGRYAEAAEGPVVAFCADIGAGSILGKDELPRLLAHDKVGKENVGFPLPAPRHEHLPAEVDSLIADSSLRCQVRMEDYDVQNTSPKDFAAKLGALDVPEKLREAHTSALSRLSSANSYDELKAPPTPPQPAPAPKQHTLPAPAPKQHTVPARAGAFLPGVTIRPTAAPPTPRGPSTHGVSNPVAVQMAPKSVGVER</sequence>
<organism evidence="2">
    <name type="scientific">Streptomyces sp. NBC_00049</name>
    <dbReference type="NCBI Taxonomy" id="2903617"/>
    <lineage>
        <taxon>Bacteria</taxon>
        <taxon>Bacillati</taxon>
        <taxon>Actinomycetota</taxon>
        <taxon>Actinomycetes</taxon>
        <taxon>Kitasatosporales</taxon>
        <taxon>Streptomycetaceae</taxon>
        <taxon>Streptomyces</taxon>
    </lineage>
</organism>
<gene>
    <name evidence="2" type="ORF">OG327_18645</name>
</gene>
<reference evidence="2" key="1">
    <citation type="submission" date="2022-10" db="EMBL/GenBank/DDBJ databases">
        <title>The complete genomes of actinobacterial strains from the NBC collection.</title>
        <authorList>
            <person name="Joergensen T.S."/>
            <person name="Alvarez Arevalo M."/>
            <person name="Sterndorff E.B."/>
            <person name="Faurdal D."/>
            <person name="Vuksanovic O."/>
            <person name="Mourched A.-S."/>
            <person name="Charusanti P."/>
            <person name="Shaw S."/>
            <person name="Blin K."/>
            <person name="Weber T."/>
        </authorList>
    </citation>
    <scope>NUCLEOTIDE SEQUENCE</scope>
    <source>
        <strain evidence="2">NBC_00049</strain>
    </source>
</reference>
<evidence type="ECO:0000256" key="1">
    <source>
        <dbReference type="SAM" id="MobiDB-lite"/>
    </source>
</evidence>
<protein>
    <submittedName>
        <fullName evidence="2">Uncharacterized protein</fullName>
    </submittedName>
</protein>
<proteinExistence type="predicted"/>
<feature type="region of interest" description="Disordered" evidence="1">
    <location>
        <begin position="264"/>
        <end position="354"/>
    </location>
</feature>
<feature type="compositionally biased region" description="Polar residues" evidence="1">
    <location>
        <begin position="265"/>
        <end position="275"/>
    </location>
</feature>
<accession>A0AAU2JTD8</accession>
<dbReference type="AlphaFoldDB" id="A0AAU2JTD8"/>
<name>A0AAU2JTD8_9ACTN</name>
<feature type="compositionally biased region" description="Pro residues" evidence="1">
    <location>
        <begin position="282"/>
        <end position="291"/>
    </location>
</feature>
<dbReference type="EMBL" id="CP108264">
    <property type="protein sequence ID" value="WTU75172.1"/>
    <property type="molecule type" value="Genomic_DNA"/>
</dbReference>
<evidence type="ECO:0000313" key="2">
    <source>
        <dbReference type="EMBL" id="WTU75172.1"/>
    </source>
</evidence>